<evidence type="ECO:0000256" key="1">
    <source>
        <dbReference type="ARBA" id="ARBA00022670"/>
    </source>
</evidence>
<keyword evidence="1 6" id="KW-0645">Protease</keyword>
<keyword evidence="3 6" id="KW-0378">Hydrolase</keyword>
<evidence type="ECO:0000256" key="2">
    <source>
        <dbReference type="ARBA" id="ARBA00022723"/>
    </source>
</evidence>
<gene>
    <name evidence="9" type="ORF">QO034_04235</name>
</gene>
<evidence type="ECO:0000256" key="3">
    <source>
        <dbReference type="ARBA" id="ARBA00022801"/>
    </source>
</evidence>
<dbReference type="Pfam" id="PF01435">
    <property type="entry name" value="Peptidase_M48"/>
    <property type="match status" value="1"/>
</dbReference>
<comment type="cofactor">
    <cofactor evidence="6">
        <name>Zn(2+)</name>
        <dbReference type="ChEBI" id="CHEBI:29105"/>
    </cofactor>
    <text evidence="6">Binds 1 zinc ion per subunit.</text>
</comment>
<feature type="signal peptide" evidence="7">
    <location>
        <begin position="1"/>
        <end position="25"/>
    </location>
</feature>
<dbReference type="RefSeq" id="WP_284484252.1">
    <property type="nucleotide sequence ID" value="NZ_JASNJE010000003.1"/>
</dbReference>
<feature type="chain" id="PRO_5047452871" evidence="7">
    <location>
        <begin position="26"/>
        <end position="238"/>
    </location>
</feature>
<keyword evidence="5 6" id="KW-0482">Metalloprotease</keyword>
<dbReference type="PANTHER" id="PTHR22726">
    <property type="entry name" value="METALLOENDOPEPTIDASE OMA1"/>
    <property type="match status" value="1"/>
</dbReference>
<organism evidence="9 10">
    <name type="scientific">Sedimentitalea xiamensis</name>
    <dbReference type="NCBI Taxonomy" id="3050037"/>
    <lineage>
        <taxon>Bacteria</taxon>
        <taxon>Pseudomonadati</taxon>
        <taxon>Pseudomonadota</taxon>
        <taxon>Alphaproteobacteria</taxon>
        <taxon>Rhodobacterales</taxon>
        <taxon>Paracoccaceae</taxon>
        <taxon>Sedimentitalea</taxon>
    </lineage>
</organism>
<dbReference type="EMBL" id="JASNJE010000003">
    <property type="protein sequence ID" value="MDK3072311.1"/>
    <property type="molecule type" value="Genomic_DNA"/>
</dbReference>
<evidence type="ECO:0000256" key="5">
    <source>
        <dbReference type="ARBA" id="ARBA00023049"/>
    </source>
</evidence>
<comment type="caution">
    <text evidence="9">The sequence shown here is derived from an EMBL/GenBank/DDBJ whole genome shotgun (WGS) entry which is preliminary data.</text>
</comment>
<accession>A0ABT7FB10</accession>
<protein>
    <submittedName>
        <fullName evidence="9">M48 family metallopeptidase</fullName>
    </submittedName>
</protein>
<dbReference type="Proteomes" id="UP001227126">
    <property type="component" value="Unassembled WGS sequence"/>
</dbReference>
<feature type="domain" description="Peptidase M48" evidence="8">
    <location>
        <begin position="83"/>
        <end position="231"/>
    </location>
</feature>
<comment type="similarity">
    <text evidence="6">Belongs to the peptidase M48 family.</text>
</comment>
<evidence type="ECO:0000259" key="8">
    <source>
        <dbReference type="Pfam" id="PF01435"/>
    </source>
</evidence>
<dbReference type="CDD" id="cd07324">
    <property type="entry name" value="M48C_Oma1-like"/>
    <property type="match status" value="1"/>
</dbReference>
<reference evidence="9 10" key="1">
    <citation type="submission" date="2023-05" db="EMBL/GenBank/DDBJ databases">
        <title>Sedimentitalea sp. nov. JM2-8.</title>
        <authorList>
            <person name="Huang J."/>
        </authorList>
    </citation>
    <scope>NUCLEOTIDE SEQUENCE [LARGE SCALE GENOMIC DNA]</scope>
    <source>
        <strain evidence="9 10">JM2-8</strain>
    </source>
</reference>
<proteinExistence type="inferred from homology"/>
<keyword evidence="7" id="KW-0732">Signal</keyword>
<evidence type="ECO:0000313" key="10">
    <source>
        <dbReference type="Proteomes" id="UP001227126"/>
    </source>
</evidence>
<keyword evidence="10" id="KW-1185">Reference proteome</keyword>
<evidence type="ECO:0000256" key="7">
    <source>
        <dbReference type="SAM" id="SignalP"/>
    </source>
</evidence>
<dbReference type="Gene3D" id="3.30.2010.10">
    <property type="entry name" value="Metalloproteases ('zincins'), catalytic domain"/>
    <property type="match status" value="1"/>
</dbReference>
<keyword evidence="2" id="KW-0479">Metal-binding</keyword>
<dbReference type="InterPro" id="IPR051156">
    <property type="entry name" value="Mito/Outer_Membr_Metalloprot"/>
</dbReference>
<dbReference type="InterPro" id="IPR001915">
    <property type="entry name" value="Peptidase_M48"/>
</dbReference>
<evidence type="ECO:0000256" key="4">
    <source>
        <dbReference type="ARBA" id="ARBA00022833"/>
    </source>
</evidence>
<name>A0ABT7FB10_9RHOB</name>
<evidence type="ECO:0000313" key="9">
    <source>
        <dbReference type="EMBL" id="MDK3072311.1"/>
    </source>
</evidence>
<dbReference type="PROSITE" id="PS51257">
    <property type="entry name" value="PROKAR_LIPOPROTEIN"/>
    <property type="match status" value="1"/>
</dbReference>
<evidence type="ECO:0000256" key="6">
    <source>
        <dbReference type="RuleBase" id="RU003983"/>
    </source>
</evidence>
<dbReference type="PANTHER" id="PTHR22726:SF1">
    <property type="entry name" value="METALLOENDOPEPTIDASE OMA1, MITOCHONDRIAL"/>
    <property type="match status" value="1"/>
</dbReference>
<sequence>MRWAVLSLVATVVLGACSVAPPPTAQPPAATGAAAWENLSPEQAARNFTTVVRAVEPVAERECRRRAPRLNCDFLIAVDPNPREQPNAFQSEDSQGRPVLTFTVSLIGSVRNADEMAFVIGHEAAHHVANHLERQRLNAATGALVFGNLATLTGGAAADVATAQELGAAVGARAYSKEFELEADELGTVITYRAGFDPLVGAEFFMRIPDPGDRFLGSHPPNASRIETVRRTMRALGG</sequence>
<keyword evidence="4 6" id="KW-0862">Zinc</keyword>